<name>A0AAJ8C0E3_ASPNG</name>
<dbReference type="AlphaFoldDB" id="A0AAJ8C0E3"/>
<protein>
    <submittedName>
        <fullName evidence="1">Uncharacterized protein</fullName>
    </submittedName>
</protein>
<accession>A0AAJ8C0E3</accession>
<dbReference type="GeneID" id="84590563"/>
<dbReference type="RefSeq" id="XP_059605716.1">
    <property type="nucleotide sequence ID" value="XM_059746787.1"/>
</dbReference>
<sequence>MHAHRDEAIEKLTLDLHVKSSQTTNLGEDVSKITRQIPLDAHYEHTRTMGCSRKRAELESTLEFFDAFIVTGCVERSEANCVNSAIPASRMLRGLTNQLCREFVPHREFATATSVFPPKTNNRRSLYVDNKTQRGTAENLDDVILTIPNFECNSPSRCKDDLRGTCRDEVEFRRRFWFSEVTAPDVPACTTEAMFPRLAAETRGSEDWLGTFSASTVPKLYSMVLDWPARRNVPADNKVARKVVTYGAGLMGCHRESNRDRSRQHNDDPFWSLPLQYRPMAPQGPVIDLLNTLMNRLGQ</sequence>
<evidence type="ECO:0000313" key="1">
    <source>
        <dbReference type="RefSeq" id="XP_059605716.1"/>
    </source>
</evidence>
<dbReference type="VEuPathDB" id="FungiDB:An02g14060"/>
<proteinExistence type="predicted"/>
<reference evidence="1" key="2">
    <citation type="submission" date="2025-08" db="UniProtKB">
        <authorList>
            <consortium name="RefSeq"/>
        </authorList>
    </citation>
    <scope>IDENTIFICATION</scope>
</reference>
<organism evidence="1">
    <name type="scientific">Aspergillus niger</name>
    <dbReference type="NCBI Taxonomy" id="5061"/>
    <lineage>
        <taxon>Eukaryota</taxon>
        <taxon>Fungi</taxon>
        <taxon>Dikarya</taxon>
        <taxon>Ascomycota</taxon>
        <taxon>Pezizomycotina</taxon>
        <taxon>Eurotiomycetes</taxon>
        <taxon>Eurotiomycetidae</taxon>
        <taxon>Eurotiales</taxon>
        <taxon>Aspergillaceae</taxon>
        <taxon>Aspergillus</taxon>
        <taxon>Aspergillus subgen. Circumdati</taxon>
    </lineage>
</organism>
<dbReference type="KEGG" id="ang:An02g14060"/>
<gene>
    <name evidence="1" type="ORF">An02g14060</name>
</gene>
<reference evidence="1" key="1">
    <citation type="submission" date="2025-02" db="EMBL/GenBank/DDBJ databases">
        <authorList>
            <consortium name="NCBI Genome Project"/>
        </authorList>
    </citation>
    <scope>NUCLEOTIDE SEQUENCE</scope>
</reference>